<dbReference type="OrthoDB" id="71307at2759"/>
<keyword evidence="2 3" id="KW-0040">ANK repeat</keyword>
<dbReference type="PANTHER" id="PTHR24171">
    <property type="entry name" value="ANKYRIN REPEAT DOMAIN-CONTAINING PROTEIN 39-RELATED"/>
    <property type="match status" value="1"/>
</dbReference>
<evidence type="ECO:0000256" key="4">
    <source>
        <dbReference type="PROSITE-ProRule" id="PRU00176"/>
    </source>
</evidence>
<dbReference type="PROSITE" id="PS50102">
    <property type="entry name" value="RRM"/>
    <property type="match status" value="1"/>
</dbReference>
<dbReference type="PROSITE" id="PS50297">
    <property type="entry name" value="ANK_REP_REGION"/>
    <property type="match status" value="3"/>
</dbReference>
<keyword evidence="1" id="KW-0677">Repeat</keyword>
<proteinExistence type="predicted"/>
<organism evidence="6 7">
    <name type="scientific">Gonium pectorale</name>
    <name type="common">Green alga</name>
    <dbReference type="NCBI Taxonomy" id="33097"/>
    <lineage>
        <taxon>Eukaryota</taxon>
        <taxon>Viridiplantae</taxon>
        <taxon>Chlorophyta</taxon>
        <taxon>core chlorophytes</taxon>
        <taxon>Chlorophyceae</taxon>
        <taxon>CS clade</taxon>
        <taxon>Chlamydomonadales</taxon>
        <taxon>Volvocaceae</taxon>
        <taxon>Gonium</taxon>
    </lineage>
</organism>
<dbReference type="Proteomes" id="UP000075714">
    <property type="component" value="Unassembled WGS sequence"/>
</dbReference>
<keyword evidence="4" id="KW-0694">RNA-binding</keyword>
<sequence length="461" mass="50287">MALLGFNVYRNFEYDAEERDVIRLMEKYGFAFVYMRYKEDGDEAVRRLDRTECTKAKRVVPRWLQKSEADRKRDTRPSRTLFVVNFDVRRTTERDIDRFFSRYGRLLRVQIKKNYSFVQFADVESAIRALERTNGAQMDGRTLAVEYVQVTLAVAFPGTQPEPPAGPPRSVALTGPDPALAGAQPSAVPIKIPPGMPTAQAQALVAYLKSNPAAAKAAYEQAQMMMQNPAMAHAFTNMSAPQAPAMMERLNALKDDPELKDMFEDMKNNGADAFKKYWDDTELMLKISKKLRALDVSGQEGQAAPAAEGDASAPAPEKKLIANLHDAAKHGDVEAATRLIEEGADVNALSDKGISALGVAVGFNRLDVVKLLIAKGADLSFRDPKKNTIMHYAAGYGRMAIAKALLAAGAELAAENDAKQTPVAVAKLNGEREMVKFLEGKAASAVKSEAAAEPAATEATA</sequence>
<evidence type="ECO:0000313" key="7">
    <source>
        <dbReference type="Proteomes" id="UP000075714"/>
    </source>
</evidence>
<dbReference type="SMART" id="SM00360">
    <property type="entry name" value="RRM"/>
    <property type="match status" value="1"/>
</dbReference>
<evidence type="ECO:0000256" key="1">
    <source>
        <dbReference type="ARBA" id="ARBA00022737"/>
    </source>
</evidence>
<evidence type="ECO:0000313" key="6">
    <source>
        <dbReference type="EMBL" id="KXZ55566.1"/>
    </source>
</evidence>
<feature type="repeat" description="ANK" evidence="3">
    <location>
        <begin position="385"/>
        <end position="417"/>
    </location>
</feature>
<dbReference type="AlphaFoldDB" id="A0A150H072"/>
<keyword evidence="7" id="KW-1185">Reference proteome</keyword>
<dbReference type="InterPro" id="IPR012677">
    <property type="entry name" value="Nucleotide-bd_a/b_plait_sf"/>
</dbReference>
<reference evidence="7" key="1">
    <citation type="journal article" date="2016" name="Nat. Commun.">
        <title>The Gonium pectorale genome demonstrates co-option of cell cycle regulation during the evolution of multicellularity.</title>
        <authorList>
            <person name="Hanschen E.R."/>
            <person name="Marriage T.N."/>
            <person name="Ferris P.J."/>
            <person name="Hamaji T."/>
            <person name="Toyoda A."/>
            <person name="Fujiyama A."/>
            <person name="Neme R."/>
            <person name="Noguchi H."/>
            <person name="Minakuchi Y."/>
            <person name="Suzuki M."/>
            <person name="Kawai-Toyooka H."/>
            <person name="Smith D.R."/>
            <person name="Sparks H."/>
            <person name="Anderson J."/>
            <person name="Bakaric R."/>
            <person name="Luria V."/>
            <person name="Karger A."/>
            <person name="Kirschner M.W."/>
            <person name="Durand P.M."/>
            <person name="Michod R.E."/>
            <person name="Nozaki H."/>
            <person name="Olson B.J."/>
        </authorList>
    </citation>
    <scope>NUCLEOTIDE SEQUENCE [LARGE SCALE GENOMIC DNA]</scope>
    <source>
        <strain evidence="7">NIES-2863</strain>
    </source>
</reference>
<evidence type="ECO:0000259" key="5">
    <source>
        <dbReference type="PROSITE" id="PS50102"/>
    </source>
</evidence>
<dbReference type="InterPro" id="IPR002110">
    <property type="entry name" value="Ankyrin_rpt"/>
</dbReference>
<dbReference type="Gene3D" id="1.25.40.20">
    <property type="entry name" value="Ankyrin repeat-containing domain"/>
    <property type="match status" value="2"/>
</dbReference>
<evidence type="ECO:0000256" key="2">
    <source>
        <dbReference type="ARBA" id="ARBA00023043"/>
    </source>
</evidence>
<dbReference type="EMBL" id="LSYV01000003">
    <property type="protein sequence ID" value="KXZ55566.1"/>
    <property type="molecule type" value="Genomic_DNA"/>
</dbReference>
<feature type="domain" description="RRM" evidence="5">
    <location>
        <begin position="79"/>
        <end position="150"/>
    </location>
</feature>
<dbReference type="STRING" id="33097.A0A150H072"/>
<dbReference type="SUPFAM" id="SSF48403">
    <property type="entry name" value="Ankyrin repeat"/>
    <property type="match status" value="1"/>
</dbReference>
<dbReference type="GO" id="GO:0003723">
    <property type="term" value="F:RNA binding"/>
    <property type="evidence" value="ECO:0007669"/>
    <property type="project" value="UniProtKB-UniRule"/>
</dbReference>
<feature type="repeat" description="ANK" evidence="3">
    <location>
        <begin position="352"/>
        <end position="384"/>
    </location>
</feature>
<protein>
    <recommendedName>
        <fullName evidence="5">RRM domain-containing protein</fullName>
    </recommendedName>
</protein>
<dbReference type="Gene3D" id="3.30.70.330">
    <property type="match status" value="1"/>
</dbReference>
<dbReference type="PROSITE" id="PS50088">
    <property type="entry name" value="ANK_REPEAT"/>
    <property type="match status" value="3"/>
</dbReference>
<evidence type="ECO:0000256" key="3">
    <source>
        <dbReference type="PROSITE-ProRule" id="PRU00023"/>
    </source>
</evidence>
<dbReference type="InterPro" id="IPR035979">
    <property type="entry name" value="RBD_domain_sf"/>
</dbReference>
<dbReference type="InterPro" id="IPR000504">
    <property type="entry name" value="RRM_dom"/>
</dbReference>
<dbReference type="InterPro" id="IPR036770">
    <property type="entry name" value="Ankyrin_rpt-contain_sf"/>
</dbReference>
<dbReference type="SMART" id="SM00248">
    <property type="entry name" value="ANK"/>
    <property type="match status" value="4"/>
</dbReference>
<name>A0A150H072_GONPE</name>
<feature type="repeat" description="ANK" evidence="3">
    <location>
        <begin position="324"/>
        <end position="351"/>
    </location>
</feature>
<dbReference type="Pfam" id="PF12796">
    <property type="entry name" value="Ank_2"/>
    <property type="match status" value="1"/>
</dbReference>
<dbReference type="SUPFAM" id="SSF54928">
    <property type="entry name" value="RNA-binding domain, RBD"/>
    <property type="match status" value="1"/>
</dbReference>
<dbReference type="Pfam" id="PF00076">
    <property type="entry name" value="RRM_1"/>
    <property type="match status" value="1"/>
</dbReference>
<accession>A0A150H072</accession>
<gene>
    <name evidence="6" type="ORF">GPECTOR_2g1115</name>
</gene>
<comment type="caution">
    <text evidence="6">The sequence shown here is derived from an EMBL/GenBank/DDBJ whole genome shotgun (WGS) entry which is preliminary data.</text>
</comment>